<evidence type="ECO:0000256" key="8">
    <source>
        <dbReference type="SAM" id="Phobius"/>
    </source>
</evidence>
<dbReference type="InterPro" id="IPR036640">
    <property type="entry name" value="ABC1_TM_sf"/>
</dbReference>
<feature type="transmembrane region" description="Helical" evidence="8">
    <location>
        <begin position="34"/>
        <end position="60"/>
    </location>
</feature>
<dbReference type="PROSITE" id="PS50893">
    <property type="entry name" value="ABC_TRANSPORTER_2"/>
    <property type="match status" value="1"/>
</dbReference>
<evidence type="ECO:0000256" key="4">
    <source>
        <dbReference type="ARBA" id="ARBA00022840"/>
    </source>
</evidence>
<dbReference type="SUPFAM" id="SSF52540">
    <property type="entry name" value="P-loop containing nucleoside triphosphate hydrolases"/>
    <property type="match status" value="1"/>
</dbReference>
<dbReference type="GO" id="GO:0005524">
    <property type="term" value="F:ATP binding"/>
    <property type="evidence" value="ECO:0007669"/>
    <property type="project" value="UniProtKB-KW"/>
</dbReference>
<evidence type="ECO:0000256" key="6">
    <source>
        <dbReference type="ARBA" id="ARBA00023136"/>
    </source>
</evidence>
<keyword evidence="4 11" id="KW-0067">ATP-binding</keyword>
<dbReference type="Gene3D" id="3.40.50.300">
    <property type="entry name" value="P-loop containing nucleotide triphosphate hydrolases"/>
    <property type="match status" value="1"/>
</dbReference>
<dbReference type="PROSITE" id="PS00211">
    <property type="entry name" value="ABC_TRANSPORTER_1"/>
    <property type="match status" value="1"/>
</dbReference>
<dbReference type="InterPro" id="IPR039421">
    <property type="entry name" value="Type_1_exporter"/>
</dbReference>
<keyword evidence="12" id="KW-1185">Reference proteome</keyword>
<feature type="transmembrane region" description="Helical" evidence="8">
    <location>
        <begin position="147"/>
        <end position="167"/>
    </location>
</feature>
<dbReference type="Pfam" id="PF00664">
    <property type="entry name" value="ABC_membrane"/>
    <property type="match status" value="1"/>
</dbReference>
<evidence type="ECO:0000256" key="2">
    <source>
        <dbReference type="ARBA" id="ARBA00022692"/>
    </source>
</evidence>
<comment type="caution">
    <text evidence="11">The sequence shown here is derived from an EMBL/GenBank/DDBJ whole genome shotgun (WGS) entry which is preliminary data.</text>
</comment>
<feature type="region of interest" description="Disordered" evidence="7">
    <location>
        <begin position="616"/>
        <end position="688"/>
    </location>
</feature>
<comment type="subcellular location">
    <subcellularLocation>
        <location evidence="1">Cell membrane</location>
        <topology evidence="1">Multi-pass membrane protein</topology>
    </subcellularLocation>
</comment>
<dbReference type="PANTHER" id="PTHR43394">
    <property type="entry name" value="ATP-DEPENDENT PERMEASE MDL1, MITOCHONDRIAL"/>
    <property type="match status" value="1"/>
</dbReference>
<keyword evidence="5 8" id="KW-1133">Transmembrane helix</keyword>
<keyword evidence="2 8" id="KW-0812">Transmembrane</keyword>
<feature type="domain" description="ABC transmembrane type-1" evidence="10">
    <location>
        <begin position="38"/>
        <end position="321"/>
    </location>
</feature>
<protein>
    <submittedName>
        <fullName evidence="11">ABC transporter ATP-binding protein</fullName>
    </submittedName>
</protein>
<dbReference type="SUPFAM" id="SSF90123">
    <property type="entry name" value="ABC transporter transmembrane region"/>
    <property type="match status" value="1"/>
</dbReference>
<feature type="transmembrane region" description="Helical" evidence="8">
    <location>
        <begin position="261"/>
        <end position="281"/>
    </location>
</feature>
<keyword evidence="6 8" id="KW-0472">Membrane</keyword>
<name>A0ABP4HU44_9ACTN</name>
<accession>A0ABP4HU44</accession>
<dbReference type="Gene3D" id="1.20.1560.10">
    <property type="entry name" value="ABC transporter type 1, transmembrane domain"/>
    <property type="match status" value="1"/>
</dbReference>
<dbReference type="Proteomes" id="UP001500282">
    <property type="component" value="Unassembled WGS sequence"/>
</dbReference>
<dbReference type="InterPro" id="IPR003593">
    <property type="entry name" value="AAA+_ATPase"/>
</dbReference>
<feature type="compositionally biased region" description="Gly residues" evidence="7">
    <location>
        <begin position="639"/>
        <end position="654"/>
    </location>
</feature>
<sequence length="688" mass="73313">MMIRAVGPDPSVTKQKIKAGTAKRIVPYTRPYRVSICLLLLMTVANAAIVVAVPILFKYLIDNGIAEHDSDVVVGIAVAVGGLAVLGALLGFGEAWYSARVSEGLVYELRTKVFDHVQRQPLAFFTRAQTGALVSRLNADVVGAQQALTSLLSTVVSAALTLLFVLITMFYLSWVITLISLVVLPFFILPGKVVGRRLQRLMRSQMEQNAEMGALMNERFNVTGALLAKLYGRPSRELRQFTRLAGKVRDLGVLTAVNGKLLFLSMVLLSALATAVVYGVGGRLVIDDAFEIGTLVALATLLTRLFGPINQLSSAQANVVTALVSFDRLFEILDLKPLISEKPDAIALPRDGAPEIVFDGVSFSYPAAADVSLASLESIALPRSERTRNDWTLRELSFRLPAGKLTALVGPSGAGKTTITHLVPRLYDPGEGTVSIDGHDLRDLTLESLYDTIGVVTQDAYLFHATIGDNLRYARPEATEQEMIDACKAAQIWGLIESLPDGFDTVVGDRGYRLSGGEKQRIAMARLLLKAPPVVVLDEATAHLDSESEAALQRALETALAGRTSLVIAHRLSTIRDADQILVVDGGRVRESGTHEELLALGGLYAELYRTQFAGRGGPGGQAASPNGRGPVPPPHGHGPMGNGPMGNGHGPGPHGDVPMPHGHAPFPGPGPHPGMRAMPGGPPPGQG</sequence>
<dbReference type="InterPro" id="IPR011527">
    <property type="entry name" value="ABC1_TM_dom"/>
</dbReference>
<keyword evidence="3" id="KW-0547">Nucleotide-binding</keyword>
<dbReference type="PROSITE" id="PS50929">
    <property type="entry name" value="ABC_TM1F"/>
    <property type="match status" value="1"/>
</dbReference>
<gene>
    <name evidence="11" type="ORF">GCM10009579_45670</name>
</gene>
<feature type="transmembrane region" description="Helical" evidence="8">
    <location>
        <begin position="72"/>
        <end position="92"/>
    </location>
</feature>
<dbReference type="InterPro" id="IPR003439">
    <property type="entry name" value="ABC_transporter-like_ATP-bd"/>
</dbReference>
<dbReference type="CDD" id="cd18550">
    <property type="entry name" value="ABC_6TM_exporter_like"/>
    <property type="match status" value="1"/>
</dbReference>
<dbReference type="EMBL" id="BAAAIH010000025">
    <property type="protein sequence ID" value="GAA1280515.1"/>
    <property type="molecule type" value="Genomic_DNA"/>
</dbReference>
<dbReference type="SMART" id="SM00382">
    <property type="entry name" value="AAA"/>
    <property type="match status" value="1"/>
</dbReference>
<proteinExistence type="predicted"/>
<evidence type="ECO:0000256" key="5">
    <source>
        <dbReference type="ARBA" id="ARBA00022989"/>
    </source>
</evidence>
<evidence type="ECO:0000313" key="12">
    <source>
        <dbReference type="Proteomes" id="UP001500282"/>
    </source>
</evidence>
<evidence type="ECO:0000256" key="3">
    <source>
        <dbReference type="ARBA" id="ARBA00022741"/>
    </source>
</evidence>
<evidence type="ECO:0000256" key="7">
    <source>
        <dbReference type="SAM" id="MobiDB-lite"/>
    </source>
</evidence>
<feature type="compositionally biased region" description="Low complexity" evidence="7">
    <location>
        <begin position="655"/>
        <end position="666"/>
    </location>
</feature>
<organism evidence="11 12">
    <name type="scientific">Streptomyces javensis</name>
    <dbReference type="NCBI Taxonomy" id="114698"/>
    <lineage>
        <taxon>Bacteria</taxon>
        <taxon>Bacillati</taxon>
        <taxon>Actinomycetota</taxon>
        <taxon>Actinomycetes</taxon>
        <taxon>Kitasatosporales</taxon>
        <taxon>Streptomycetaceae</taxon>
        <taxon>Streptomyces</taxon>
        <taxon>Streptomyces violaceusniger group</taxon>
    </lineage>
</organism>
<feature type="transmembrane region" description="Helical" evidence="8">
    <location>
        <begin position="173"/>
        <end position="194"/>
    </location>
</feature>
<reference evidence="12" key="1">
    <citation type="journal article" date="2019" name="Int. J. Syst. Evol. Microbiol.">
        <title>The Global Catalogue of Microorganisms (GCM) 10K type strain sequencing project: providing services to taxonomists for standard genome sequencing and annotation.</title>
        <authorList>
            <consortium name="The Broad Institute Genomics Platform"/>
            <consortium name="The Broad Institute Genome Sequencing Center for Infectious Disease"/>
            <person name="Wu L."/>
            <person name="Ma J."/>
        </authorList>
    </citation>
    <scope>NUCLEOTIDE SEQUENCE [LARGE SCALE GENOMIC DNA]</scope>
    <source>
        <strain evidence="12">JCM 11448</strain>
    </source>
</reference>
<evidence type="ECO:0000259" key="10">
    <source>
        <dbReference type="PROSITE" id="PS50929"/>
    </source>
</evidence>
<dbReference type="PANTHER" id="PTHR43394:SF1">
    <property type="entry name" value="ATP-BINDING CASSETTE SUB-FAMILY B MEMBER 10, MITOCHONDRIAL"/>
    <property type="match status" value="1"/>
</dbReference>
<evidence type="ECO:0000259" key="9">
    <source>
        <dbReference type="PROSITE" id="PS50893"/>
    </source>
</evidence>
<feature type="domain" description="ABC transporter" evidence="9">
    <location>
        <begin position="376"/>
        <end position="611"/>
    </location>
</feature>
<dbReference type="InterPro" id="IPR017871">
    <property type="entry name" value="ABC_transporter-like_CS"/>
</dbReference>
<evidence type="ECO:0000313" key="11">
    <source>
        <dbReference type="EMBL" id="GAA1280515.1"/>
    </source>
</evidence>
<dbReference type="Pfam" id="PF00005">
    <property type="entry name" value="ABC_tran"/>
    <property type="match status" value="1"/>
</dbReference>
<evidence type="ECO:0000256" key="1">
    <source>
        <dbReference type="ARBA" id="ARBA00004651"/>
    </source>
</evidence>
<dbReference type="InterPro" id="IPR027417">
    <property type="entry name" value="P-loop_NTPase"/>
</dbReference>